<protein>
    <submittedName>
        <fullName evidence="3">Helix-hairpin-helix domain-containing protein</fullName>
    </submittedName>
</protein>
<reference evidence="3 4" key="1">
    <citation type="journal article" date="2019" name="Nat. Microbiol.">
        <title>Mediterranean grassland soil C-N compound turnover is dependent on rainfall and depth, and is mediated by genomically divergent microorganisms.</title>
        <authorList>
            <person name="Diamond S."/>
            <person name="Andeer P.F."/>
            <person name="Li Z."/>
            <person name="Crits-Christoph A."/>
            <person name="Burstein D."/>
            <person name="Anantharaman K."/>
            <person name="Lane K.R."/>
            <person name="Thomas B.C."/>
            <person name="Pan C."/>
            <person name="Northen T.R."/>
            <person name="Banfield J.F."/>
        </authorList>
    </citation>
    <scope>NUCLEOTIDE SEQUENCE [LARGE SCALE GENOMIC DNA]</scope>
    <source>
        <strain evidence="3">WS_8</strain>
    </source>
</reference>
<dbReference type="InterPro" id="IPR051675">
    <property type="entry name" value="Endo/Exo/Phosphatase_dom_1"/>
</dbReference>
<dbReference type="Pfam" id="PF12836">
    <property type="entry name" value="HHH_3"/>
    <property type="match status" value="1"/>
</dbReference>
<sequence>MERLTAAERRGALALIVILTLGAARDLWRTARLALPARVPEPPTATAERAQAAPPPADDGRGVKPEKIDLNRASLAELDALPGIGPVLAARIVEHRLRHGPFRAVEELRAVRGIGPRLLARLAPRLTVGGGDQRPP</sequence>
<evidence type="ECO:0000256" key="1">
    <source>
        <dbReference type="SAM" id="MobiDB-lite"/>
    </source>
</evidence>
<dbReference type="SUPFAM" id="SSF47781">
    <property type="entry name" value="RuvA domain 2-like"/>
    <property type="match status" value="1"/>
</dbReference>
<proteinExistence type="predicted"/>
<dbReference type="GO" id="GO:0006281">
    <property type="term" value="P:DNA repair"/>
    <property type="evidence" value="ECO:0007669"/>
    <property type="project" value="InterPro"/>
</dbReference>
<dbReference type="GO" id="GO:0015628">
    <property type="term" value="P:protein secretion by the type II secretion system"/>
    <property type="evidence" value="ECO:0007669"/>
    <property type="project" value="TreeGrafter"/>
</dbReference>
<dbReference type="InterPro" id="IPR003583">
    <property type="entry name" value="Hlx-hairpin-Hlx_DNA-bd_motif"/>
</dbReference>
<evidence type="ECO:0000259" key="2">
    <source>
        <dbReference type="SMART" id="SM00278"/>
    </source>
</evidence>
<accession>A0A538TV87</accession>
<evidence type="ECO:0000313" key="4">
    <source>
        <dbReference type="Proteomes" id="UP000316609"/>
    </source>
</evidence>
<dbReference type="InterPro" id="IPR010994">
    <property type="entry name" value="RuvA_2-like"/>
</dbReference>
<dbReference type="PANTHER" id="PTHR21180">
    <property type="entry name" value="ENDONUCLEASE/EXONUCLEASE/PHOSPHATASE FAMILY DOMAIN-CONTAINING PROTEIN 1"/>
    <property type="match status" value="1"/>
</dbReference>
<gene>
    <name evidence="3" type="ORF">E6K78_04525</name>
</gene>
<dbReference type="Proteomes" id="UP000316609">
    <property type="component" value="Unassembled WGS sequence"/>
</dbReference>
<comment type="caution">
    <text evidence="3">The sequence shown here is derived from an EMBL/GenBank/DDBJ whole genome shotgun (WGS) entry which is preliminary data.</text>
</comment>
<feature type="domain" description="Helix-hairpin-helix DNA-binding motif class 1" evidence="2">
    <location>
        <begin position="76"/>
        <end position="95"/>
    </location>
</feature>
<dbReference type="Gene3D" id="1.10.150.320">
    <property type="entry name" value="Photosystem II 12 kDa extrinsic protein"/>
    <property type="match status" value="1"/>
</dbReference>
<dbReference type="SMART" id="SM00278">
    <property type="entry name" value="HhH1"/>
    <property type="match status" value="2"/>
</dbReference>
<dbReference type="AlphaFoldDB" id="A0A538TV87"/>
<evidence type="ECO:0000313" key="3">
    <source>
        <dbReference type="EMBL" id="TMQ67543.1"/>
    </source>
</evidence>
<feature type="region of interest" description="Disordered" evidence="1">
    <location>
        <begin position="38"/>
        <end position="66"/>
    </location>
</feature>
<dbReference type="PANTHER" id="PTHR21180:SF32">
    <property type="entry name" value="ENDONUCLEASE_EXONUCLEASE_PHOSPHATASE FAMILY DOMAIN-CONTAINING PROTEIN 1"/>
    <property type="match status" value="1"/>
</dbReference>
<dbReference type="GO" id="GO:0003677">
    <property type="term" value="F:DNA binding"/>
    <property type="evidence" value="ECO:0007669"/>
    <property type="project" value="InterPro"/>
</dbReference>
<feature type="domain" description="Helix-hairpin-helix DNA-binding motif class 1" evidence="2">
    <location>
        <begin position="106"/>
        <end position="125"/>
    </location>
</feature>
<dbReference type="GO" id="GO:0015627">
    <property type="term" value="C:type II protein secretion system complex"/>
    <property type="evidence" value="ECO:0007669"/>
    <property type="project" value="TreeGrafter"/>
</dbReference>
<dbReference type="EMBL" id="VBOY01000037">
    <property type="protein sequence ID" value="TMQ67543.1"/>
    <property type="molecule type" value="Genomic_DNA"/>
</dbReference>
<organism evidence="3 4">
    <name type="scientific">Eiseniibacteriota bacterium</name>
    <dbReference type="NCBI Taxonomy" id="2212470"/>
    <lineage>
        <taxon>Bacteria</taxon>
        <taxon>Candidatus Eiseniibacteriota</taxon>
    </lineage>
</organism>
<name>A0A538TV87_UNCEI</name>